<dbReference type="Proteomes" id="UP000596827">
    <property type="component" value="Unassembled WGS sequence"/>
</dbReference>
<dbReference type="PANTHER" id="PTHR10422">
    <property type="entry name" value="CYTOCHROME C OXIDASE SUBUNIT 1"/>
    <property type="match status" value="1"/>
</dbReference>
<feature type="transmembrane region" description="Helical" evidence="2">
    <location>
        <begin position="279"/>
        <end position="296"/>
    </location>
</feature>
<keyword evidence="1" id="KW-0813">Transport</keyword>
<keyword evidence="1" id="KW-0249">Electron transport</keyword>
<dbReference type="GO" id="GO:0020037">
    <property type="term" value="F:heme binding"/>
    <property type="evidence" value="ECO:0007669"/>
    <property type="project" value="InterPro"/>
</dbReference>
<keyword evidence="5" id="KW-1185">Reference proteome</keyword>
<dbReference type="RefSeq" id="WP_187085635.1">
    <property type="nucleotide sequence ID" value="NZ_JACORU010000023.1"/>
</dbReference>
<feature type="domain" description="Cytochrome oxidase subunit I profile" evidence="3">
    <location>
        <begin position="29"/>
        <end position="516"/>
    </location>
</feature>
<feature type="transmembrane region" description="Helical" evidence="2">
    <location>
        <begin position="114"/>
        <end position="135"/>
    </location>
</feature>
<dbReference type="SUPFAM" id="SSF81442">
    <property type="entry name" value="Cytochrome c oxidase subunit I-like"/>
    <property type="match status" value="1"/>
</dbReference>
<dbReference type="AlphaFoldDB" id="A0A923S5M8"/>
<feature type="transmembrane region" description="Helical" evidence="2">
    <location>
        <begin position="434"/>
        <end position="458"/>
    </location>
</feature>
<gene>
    <name evidence="4" type="ORF">H8R02_29820</name>
</gene>
<evidence type="ECO:0000256" key="2">
    <source>
        <dbReference type="SAM" id="Phobius"/>
    </source>
</evidence>
<keyword evidence="2" id="KW-1133">Transmembrane helix</keyword>
<sequence>MTTVAYPAPPASPSAATSYRTCPRTGLQFEAKAERLMIVNAVTAVVALLVGGILAIGVVLTRWPSIHWLPADTFYMVLTAHGIDMLIFWIIFFEMAVLYFASSTLLRCRLATPNMAWLAFALMLIGAVTNNVAVFQGGSSVMMTSYVPMMASPAFYLGLILFAVGALIGCFVFFGTLVVARREKTYEGSVPLVTFGAITAAIIAVFTIASGAIILIPTFLMSIGVVKEVDALIYRTIWWAFGHSSQQINVSAHIALWYAAAAIAFGARPMSERVSRGAFLLYILFLQLASAHHLLADPGLSTGWKVMNTSYFMYFAVLASMIHGLTIPGAIEVAQRQKGYTRGLFEWLRKAPWSDPTFSGVFIAIIGFGFLGGISGVMMGTEQLNMLIHNTIYVPGHFHATVVVGTTLTFMAITYFLIPALFKRELILKPLARIQPWLFGGSMYFFCLVMMGAGTLGVSRRHWDMAFQGAALGYEWPGAAYLMMGLLGIAGVVAIAGGGIYILVTVGSLLFGRKLEGGEASPKFTPVPRAAPTAVAQSYGSAGFAAPGTFVLAMIFLLAFVLYYFINWKYLGQVWGLS</sequence>
<name>A0A923S5M8_9BURK</name>
<feature type="transmembrane region" description="Helical" evidence="2">
    <location>
        <begin position="478"/>
        <end position="504"/>
    </location>
</feature>
<evidence type="ECO:0000256" key="1">
    <source>
        <dbReference type="ARBA" id="ARBA00022660"/>
    </source>
</evidence>
<protein>
    <submittedName>
        <fullName evidence="4">Cbb3-type cytochrome c oxidase subunit I</fullName>
    </submittedName>
</protein>
<organism evidence="4 5">
    <name type="scientific">Ramlibacter albus</name>
    <dbReference type="NCBI Taxonomy" id="2079448"/>
    <lineage>
        <taxon>Bacteria</taxon>
        <taxon>Pseudomonadati</taxon>
        <taxon>Pseudomonadota</taxon>
        <taxon>Betaproteobacteria</taxon>
        <taxon>Burkholderiales</taxon>
        <taxon>Comamonadaceae</taxon>
        <taxon>Ramlibacter</taxon>
    </lineage>
</organism>
<keyword evidence="1" id="KW-0679">Respiratory chain</keyword>
<dbReference type="GO" id="GO:0009060">
    <property type="term" value="P:aerobic respiration"/>
    <property type="evidence" value="ECO:0007669"/>
    <property type="project" value="InterPro"/>
</dbReference>
<keyword evidence="2" id="KW-0472">Membrane</keyword>
<feature type="transmembrane region" description="Helical" evidence="2">
    <location>
        <begin position="37"/>
        <end position="60"/>
    </location>
</feature>
<comment type="caution">
    <text evidence="4">The sequence shown here is derived from an EMBL/GenBank/DDBJ whole genome shotgun (WGS) entry which is preliminary data.</text>
</comment>
<feature type="transmembrane region" description="Helical" evidence="2">
    <location>
        <begin position="311"/>
        <end position="335"/>
    </location>
</feature>
<keyword evidence="2" id="KW-0812">Transmembrane</keyword>
<dbReference type="EMBL" id="JACORU010000023">
    <property type="protein sequence ID" value="MBC5768696.1"/>
    <property type="molecule type" value="Genomic_DNA"/>
</dbReference>
<feature type="transmembrane region" description="Helical" evidence="2">
    <location>
        <begin position="80"/>
        <end position="102"/>
    </location>
</feature>
<feature type="transmembrane region" description="Helical" evidence="2">
    <location>
        <begin position="544"/>
        <end position="566"/>
    </location>
</feature>
<evidence type="ECO:0000313" key="4">
    <source>
        <dbReference type="EMBL" id="MBC5768696.1"/>
    </source>
</evidence>
<feature type="transmembrane region" description="Helical" evidence="2">
    <location>
        <begin position="356"/>
        <end position="378"/>
    </location>
</feature>
<dbReference type="InterPro" id="IPR036927">
    <property type="entry name" value="Cyt_c_oxase-like_su1_sf"/>
</dbReference>
<dbReference type="Gene3D" id="1.20.210.10">
    <property type="entry name" value="Cytochrome c oxidase-like, subunit I domain"/>
    <property type="match status" value="1"/>
</dbReference>
<dbReference type="Pfam" id="PF00115">
    <property type="entry name" value="COX1"/>
    <property type="match status" value="1"/>
</dbReference>
<dbReference type="PRINTS" id="PR01165">
    <property type="entry name" value="CYCOXIDASEI"/>
</dbReference>
<accession>A0A923S5M8</accession>
<dbReference type="InterPro" id="IPR000883">
    <property type="entry name" value="Cyt_C_Oxase_1"/>
</dbReference>
<feature type="transmembrane region" description="Helical" evidence="2">
    <location>
        <begin position="398"/>
        <end position="422"/>
    </location>
</feature>
<dbReference type="GO" id="GO:0004129">
    <property type="term" value="F:cytochrome-c oxidase activity"/>
    <property type="evidence" value="ECO:0007669"/>
    <property type="project" value="InterPro"/>
</dbReference>
<evidence type="ECO:0000313" key="5">
    <source>
        <dbReference type="Proteomes" id="UP000596827"/>
    </source>
</evidence>
<feature type="transmembrane region" description="Helical" evidence="2">
    <location>
        <begin position="248"/>
        <end position="267"/>
    </location>
</feature>
<proteinExistence type="predicted"/>
<feature type="transmembrane region" description="Helical" evidence="2">
    <location>
        <begin position="155"/>
        <end position="180"/>
    </location>
</feature>
<dbReference type="PANTHER" id="PTHR10422:SF40">
    <property type="entry name" value="CYTOCHROME C OXIDASE SUBUNIT I"/>
    <property type="match status" value="1"/>
</dbReference>
<reference evidence="4" key="1">
    <citation type="submission" date="2020-08" db="EMBL/GenBank/DDBJ databases">
        <title>Ramlibacter sp. GTP1 16S ribosomal RNA gene genome sequencing and assembly.</title>
        <authorList>
            <person name="Kang M."/>
        </authorList>
    </citation>
    <scope>NUCLEOTIDE SEQUENCE</scope>
    <source>
        <strain evidence="4">GTP1</strain>
    </source>
</reference>
<evidence type="ECO:0000259" key="3">
    <source>
        <dbReference type="PROSITE" id="PS50855"/>
    </source>
</evidence>
<dbReference type="GO" id="GO:0016020">
    <property type="term" value="C:membrane"/>
    <property type="evidence" value="ECO:0007669"/>
    <property type="project" value="InterPro"/>
</dbReference>
<dbReference type="InterPro" id="IPR023616">
    <property type="entry name" value="Cyt_c_oxase-like_su1_dom"/>
</dbReference>
<dbReference type="PROSITE" id="PS50855">
    <property type="entry name" value="COX1"/>
    <property type="match status" value="1"/>
</dbReference>
<feature type="transmembrane region" description="Helical" evidence="2">
    <location>
        <begin position="192"/>
        <end position="216"/>
    </location>
</feature>